<evidence type="ECO:0000256" key="1">
    <source>
        <dbReference type="ARBA" id="ARBA00009179"/>
    </source>
</evidence>
<dbReference type="Gene3D" id="3.90.226.10">
    <property type="entry name" value="2-enoyl-CoA Hydratase, Chain A, domain 1"/>
    <property type="match status" value="1"/>
</dbReference>
<dbReference type="InterPro" id="IPR029045">
    <property type="entry name" value="ClpP/crotonase-like_dom_sf"/>
</dbReference>
<dbReference type="GO" id="GO:0004175">
    <property type="term" value="F:endopeptidase activity"/>
    <property type="evidence" value="ECO:0007669"/>
    <property type="project" value="TreeGrafter"/>
</dbReference>
<dbReference type="PANTHER" id="PTHR32060:SF30">
    <property type="entry name" value="CARBOXY-TERMINAL PROCESSING PROTEASE CTPA"/>
    <property type="match status" value="1"/>
</dbReference>
<evidence type="ECO:0000259" key="6">
    <source>
        <dbReference type="PROSITE" id="PS50106"/>
    </source>
</evidence>
<dbReference type="PROSITE" id="PS50106">
    <property type="entry name" value="PDZ"/>
    <property type="match status" value="1"/>
</dbReference>
<dbReference type="InterPro" id="IPR004447">
    <property type="entry name" value="Peptidase_S41A"/>
</dbReference>
<dbReference type="GO" id="GO:0006508">
    <property type="term" value="P:proteolysis"/>
    <property type="evidence" value="ECO:0007669"/>
    <property type="project" value="UniProtKB-KW"/>
</dbReference>
<evidence type="ECO:0000313" key="8">
    <source>
        <dbReference type="Proteomes" id="UP000806542"/>
    </source>
</evidence>
<keyword evidence="4 5" id="KW-0720">Serine protease</keyword>
<gene>
    <name evidence="7" type="ORF">INF28_03345</name>
</gene>
<keyword evidence="3 5" id="KW-0378">Hydrolase</keyword>
<dbReference type="Pfam" id="PF03572">
    <property type="entry name" value="Peptidase_S41"/>
    <property type="match status" value="1"/>
</dbReference>
<keyword evidence="8" id="KW-1185">Reference proteome</keyword>
<dbReference type="FunFam" id="2.30.42.10:FF:000063">
    <property type="entry name" value="Peptidase, S41 family"/>
    <property type="match status" value="1"/>
</dbReference>
<dbReference type="Gene3D" id="3.30.750.44">
    <property type="match status" value="1"/>
</dbReference>
<evidence type="ECO:0000256" key="5">
    <source>
        <dbReference type="RuleBase" id="RU004404"/>
    </source>
</evidence>
<name>A0A9D5M4W0_9FIRM</name>
<dbReference type="InterPro" id="IPR005151">
    <property type="entry name" value="Tail-specific_protease"/>
</dbReference>
<dbReference type="RefSeq" id="WP_226392062.1">
    <property type="nucleotide sequence ID" value="NZ_JADCKB010000005.1"/>
</dbReference>
<dbReference type="CDD" id="cd07560">
    <property type="entry name" value="Peptidase_S41_CPP"/>
    <property type="match status" value="1"/>
</dbReference>
<dbReference type="GO" id="GO:0030288">
    <property type="term" value="C:outer membrane-bounded periplasmic space"/>
    <property type="evidence" value="ECO:0007669"/>
    <property type="project" value="TreeGrafter"/>
</dbReference>
<dbReference type="EMBL" id="JADCKB010000005">
    <property type="protein sequence ID" value="MBE5039497.1"/>
    <property type="molecule type" value="Genomic_DNA"/>
</dbReference>
<dbReference type="NCBIfam" id="TIGR00225">
    <property type="entry name" value="prc"/>
    <property type="match status" value="1"/>
</dbReference>
<dbReference type="SUPFAM" id="SSF52096">
    <property type="entry name" value="ClpP/crotonase"/>
    <property type="match status" value="1"/>
</dbReference>
<dbReference type="PANTHER" id="PTHR32060">
    <property type="entry name" value="TAIL-SPECIFIC PROTEASE"/>
    <property type="match status" value="1"/>
</dbReference>
<accession>A0A9D5M4W0</accession>
<evidence type="ECO:0000256" key="4">
    <source>
        <dbReference type="ARBA" id="ARBA00022825"/>
    </source>
</evidence>
<evidence type="ECO:0000256" key="3">
    <source>
        <dbReference type="ARBA" id="ARBA00022801"/>
    </source>
</evidence>
<dbReference type="InterPro" id="IPR041489">
    <property type="entry name" value="PDZ_6"/>
</dbReference>
<protein>
    <submittedName>
        <fullName evidence="7">S41 family peptidase</fullName>
    </submittedName>
</protein>
<organism evidence="7 8">
    <name type="scientific">Ructibacterium gallinarum</name>
    <dbReference type="NCBI Taxonomy" id="2779355"/>
    <lineage>
        <taxon>Bacteria</taxon>
        <taxon>Bacillati</taxon>
        <taxon>Bacillota</taxon>
        <taxon>Clostridia</taxon>
        <taxon>Eubacteriales</taxon>
        <taxon>Oscillospiraceae</taxon>
        <taxon>Ructibacterium</taxon>
    </lineage>
</organism>
<proteinExistence type="inferred from homology"/>
<sequence>MYIKKSVLVIGAIVLIIVSGVLAVGAVNPFGFTAFGDLIKFTYVSRLIDMTYYEDVDSNTYMNTALQGVAAATGDPYTGYLWGEGAQAYMEEMEGNYQGIGVYIENNTEDDTITVVSAIAGTPAEEAGLTTGDKILKINGQGYTGQQINEAANAMRGANGTEVTITVRRQATGVEEDLTLTRKEIEIQNVSETMVTDEIGRINITQFTPETSDKFENAMENLEAKGMKKLIIDLRNNPGGLVDEATAIADLFIEKDNVIVYTMDKHGNRTDYIAEKDAIQMPVVLLTNQGSASASEILTGALKDYGVGYQIGEKTYGKGVVQGVFPVGKDSVLSVTSARYYTPSGVCIHGQGIEPDENIPMDVQKYVQLSALEPENDEQMQAAVQYLSR</sequence>
<dbReference type="Gene3D" id="2.30.42.10">
    <property type="match status" value="1"/>
</dbReference>
<dbReference type="SMART" id="SM00245">
    <property type="entry name" value="TSPc"/>
    <property type="match status" value="1"/>
</dbReference>
<dbReference type="InterPro" id="IPR001478">
    <property type="entry name" value="PDZ"/>
</dbReference>
<dbReference type="Proteomes" id="UP000806542">
    <property type="component" value="Unassembled WGS sequence"/>
</dbReference>
<keyword evidence="2 5" id="KW-0645">Protease</keyword>
<dbReference type="SUPFAM" id="SSF50156">
    <property type="entry name" value="PDZ domain-like"/>
    <property type="match status" value="1"/>
</dbReference>
<comment type="similarity">
    <text evidence="1 5">Belongs to the peptidase S41A family.</text>
</comment>
<dbReference type="CDD" id="cd06782">
    <property type="entry name" value="cpPDZ_CPP-like"/>
    <property type="match status" value="1"/>
</dbReference>
<dbReference type="Pfam" id="PF17820">
    <property type="entry name" value="PDZ_6"/>
    <property type="match status" value="1"/>
</dbReference>
<comment type="caution">
    <text evidence="7">The sequence shown here is derived from an EMBL/GenBank/DDBJ whole genome shotgun (WGS) entry which is preliminary data.</text>
</comment>
<evidence type="ECO:0000313" key="7">
    <source>
        <dbReference type="EMBL" id="MBE5039497.1"/>
    </source>
</evidence>
<evidence type="ECO:0000256" key="2">
    <source>
        <dbReference type="ARBA" id="ARBA00022670"/>
    </source>
</evidence>
<dbReference type="GO" id="GO:0007165">
    <property type="term" value="P:signal transduction"/>
    <property type="evidence" value="ECO:0007669"/>
    <property type="project" value="TreeGrafter"/>
</dbReference>
<dbReference type="SMART" id="SM00228">
    <property type="entry name" value="PDZ"/>
    <property type="match status" value="1"/>
</dbReference>
<dbReference type="InterPro" id="IPR036034">
    <property type="entry name" value="PDZ_sf"/>
</dbReference>
<feature type="domain" description="PDZ" evidence="6">
    <location>
        <begin position="87"/>
        <end position="170"/>
    </location>
</feature>
<dbReference type="GO" id="GO:0008236">
    <property type="term" value="F:serine-type peptidase activity"/>
    <property type="evidence" value="ECO:0007669"/>
    <property type="project" value="UniProtKB-KW"/>
</dbReference>
<reference evidence="7" key="1">
    <citation type="submission" date="2020-10" db="EMBL/GenBank/DDBJ databases">
        <title>ChiBAC.</title>
        <authorList>
            <person name="Zenner C."/>
            <person name="Hitch T.C.A."/>
            <person name="Clavel T."/>
        </authorList>
    </citation>
    <scope>NUCLEOTIDE SEQUENCE</scope>
    <source>
        <strain evidence="7">DSM 107454</strain>
    </source>
</reference>
<dbReference type="AlphaFoldDB" id="A0A9D5M4W0"/>